<dbReference type="EMBL" id="CM004392">
    <property type="protein sequence ID" value="OAY46986.1"/>
    <property type="molecule type" value="Genomic_DNA"/>
</dbReference>
<proteinExistence type="predicted"/>
<name>A0A2C9VMZ8_MANES</name>
<feature type="compositionally biased region" description="Polar residues" evidence="1">
    <location>
        <begin position="114"/>
        <end position="128"/>
    </location>
</feature>
<evidence type="ECO:0008006" key="3">
    <source>
        <dbReference type="Google" id="ProtNLM"/>
    </source>
</evidence>
<protein>
    <recommendedName>
        <fullName evidence="3">UBN2 domain-containing protein</fullName>
    </recommendedName>
</protein>
<accession>A0A2C9VMZ8</accession>
<dbReference type="PANTHER" id="PTHR47481:SF43">
    <property type="entry name" value="RETROTRANSPOSON COPIA-LIKE N-TERMINAL DOMAIN-CONTAINING PROTEIN"/>
    <property type="match status" value="1"/>
</dbReference>
<evidence type="ECO:0000256" key="1">
    <source>
        <dbReference type="SAM" id="MobiDB-lite"/>
    </source>
</evidence>
<sequence>MLIKITKESKFAADYMCDILTLDELAVVGSSISNTKLIVKVLSGLKPDYRDISDVIRARDSPISFEELYDKLTYHELFIKHEDAKKPAAPITVQVAQTSGPNNSGPRSHRRWNNHSSQKSSQPHFSFN</sequence>
<dbReference type="AlphaFoldDB" id="A0A2C9VMZ8"/>
<feature type="compositionally biased region" description="Polar residues" evidence="1">
    <location>
        <begin position="94"/>
        <end position="106"/>
    </location>
</feature>
<gene>
    <name evidence="2" type="ORF">MANES_06G043500</name>
</gene>
<dbReference type="PANTHER" id="PTHR47481">
    <property type="match status" value="1"/>
</dbReference>
<feature type="region of interest" description="Disordered" evidence="1">
    <location>
        <begin position="89"/>
        <end position="128"/>
    </location>
</feature>
<evidence type="ECO:0000313" key="2">
    <source>
        <dbReference type="EMBL" id="OAY46986.1"/>
    </source>
</evidence>
<reference evidence="2" key="1">
    <citation type="submission" date="2016-02" db="EMBL/GenBank/DDBJ databases">
        <title>WGS assembly of Manihot esculenta.</title>
        <authorList>
            <person name="Bredeson J.V."/>
            <person name="Prochnik S.E."/>
            <person name="Lyons J.B."/>
            <person name="Schmutz J."/>
            <person name="Grimwood J."/>
            <person name="Vrebalov J."/>
            <person name="Bart R.S."/>
            <person name="Amuge T."/>
            <person name="Ferguson M.E."/>
            <person name="Green R."/>
            <person name="Putnam N."/>
            <person name="Stites J."/>
            <person name="Rounsley S."/>
            <person name="Rokhsar D.S."/>
        </authorList>
    </citation>
    <scope>NUCLEOTIDE SEQUENCE [LARGE SCALE GENOMIC DNA]</scope>
    <source>
        <tissue evidence="2">Leaf</tissue>
    </source>
</reference>
<organism evidence="2">
    <name type="scientific">Manihot esculenta</name>
    <name type="common">Cassava</name>
    <name type="synonym">Jatropha manihot</name>
    <dbReference type="NCBI Taxonomy" id="3983"/>
    <lineage>
        <taxon>Eukaryota</taxon>
        <taxon>Viridiplantae</taxon>
        <taxon>Streptophyta</taxon>
        <taxon>Embryophyta</taxon>
        <taxon>Tracheophyta</taxon>
        <taxon>Spermatophyta</taxon>
        <taxon>Magnoliopsida</taxon>
        <taxon>eudicotyledons</taxon>
        <taxon>Gunneridae</taxon>
        <taxon>Pentapetalae</taxon>
        <taxon>rosids</taxon>
        <taxon>fabids</taxon>
        <taxon>Malpighiales</taxon>
        <taxon>Euphorbiaceae</taxon>
        <taxon>Crotonoideae</taxon>
        <taxon>Manihoteae</taxon>
        <taxon>Manihot</taxon>
    </lineage>
</organism>